<dbReference type="InterPro" id="IPR011010">
    <property type="entry name" value="DNA_brk_join_enz"/>
</dbReference>
<dbReference type="OrthoDB" id="5366218at2"/>
<gene>
    <name evidence="1" type="ORF">SAMN04487957_10348</name>
</gene>
<accession>A0A1H0G392</accession>
<proteinExistence type="predicted"/>
<reference evidence="2" key="1">
    <citation type="submission" date="2016-10" db="EMBL/GenBank/DDBJ databases">
        <authorList>
            <person name="Varghese N."/>
            <person name="Submissions S."/>
        </authorList>
    </citation>
    <scope>NUCLEOTIDE SEQUENCE [LARGE SCALE GENOMIC DNA]</scope>
    <source>
        <strain evidence="2">CGMCC 1.6444</strain>
    </source>
</reference>
<dbReference type="Proteomes" id="UP000199075">
    <property type="component" value="Unassembled WGS sequence"/>
</dbReference>
<dbReference type="EMBL" id="FNIV01000003">
    <property type="protein sequence ID" value="SDO01320.1"/>
    <property type="molecule type" value="Genomic_DNA"/>
</dbReference>
<organism evidence="1 2">
    <name type="scientific">Halomonas shengliensis</name>
    <dbReference type="NCBI Taxonomy" id="419597"/>
    <lineage>
        <taxon>Bacteria</taxon>
        <taxon>Pseudomonadati</taxon>
        <taxon>Pseudomonadota</taxon>
        <taxon>Gammaproteobacteria</taxon>
        <taxon>Oceanospirillales</taxon>
        <taxon>Halomonadaceae</taxon>
        <taxon>Halomonas</taxon>
    </lineage>
</organism>
<dbReference type="STRING" id="419597.SAMN04487957_10348"/>
<name>A0A1H0G392_9GAMM</name>
<dbReference type="AlphaFoldDB" id="A0A1H0G392"/>
<evidence type="ECO:0000313" key="1">
    <source>
        <dbReference type="EMBL" id="SDO01320.1"/>
    </source>
</evidence>
<sequence length="655" mass="75349">MINDGVYKSRPYVVLTRKELGAEILRPENILLSLPESQRKKPHDIGSLCFSQRAVRRSGWNTNREIQALPVIMSSLMVDRREFVARYLDTVAVSGLRDESINTKLVEIVKIFDWLDSNRYSNFLSSEERAEKAYIAYTDYLYHEIQNGRLAVNTAAKRQGMLIHGIIGLMFSDVEYQIKAKTYRIREKKNITQAPSRHDFNEYLSYLVPFIRGLRKALMNDDFPLTINEGKCKMYIFTGNTGYSYSPEIHGEELSSIGIFDLKNGRLLTMNEYVESKVDLRSTTISEKKRRSSLKNEYNRSLKIFQKSNVDKSRAYYRVFWAQKVIRGYAILLQFLTGMNNTPLVNLKYEDALAVGKGSVKKELISIKHRAKGRVEPYPLGGRRGLKILREYLEFRDWLLDGEEYDLLFFSNAETSGKRDMPVPLRSDFQTRFFKQLKGKLFPSYVKNISPMLARKYKSIALEFIGATEEEAADLLNHSLETNRRSYGAPSVDDSSRELSQFWGAVKSSAEKVKLIGSDDGISGVDIAVGHCNDLGNAEEISEGSLIEPNCRTQYGCLYCEHYVCHADDEDIRKLLCLKYVIEEVRGQAVEFEAADQLFQDLCLRVEALLKRMTELYPKMIDSIDVIREEVFELGVLTPFWESRLNRYEEMGVIL</sequence>
<keyword evidence="2" id="KW-1185">Reference proteome</keyword>
<evidence type="ECO:0000313" key="2">
    <source>
        <dbReference type="Proteomes" id="UP000199075"/>
    </source>
</evidence>
<protein>
    <submittedName>
        <fullName evidence="1">Uncharacterized protein</fullName>
    </submittedName>
</protein>
<dbReference type="SUPFAM" id="SSF56349">
    <property type="entry name" value="DNA breaking-rejoining enzymes"/>
    <property type="match status" value="1"/>
</dbReference>
<dbReference type="GO" id="GO:0003677">
    <property type="term" value="F:DNA binding"/>
    <property type="evidence" value="ECO:0007669"/>
    <property type="project" value="InterPro"/>
</dbReference>
<dbReference type="RefSeq" id="WP_143004402.1">
    <property type="nucleotide sequence ID" value="NZ_FNIV01000003.1"/>
</dbReference>